<evidence type="ECO:0000313" key="1">
    <source>
        <dbReference type="EMBL" id="KAE8100811.1"/>
    </source>
</evidence>
<dbReference type="OrthoDB" id="2014339at2759"/>
<protein>
    <submittedName>
        <fullName evidence="1">Uncharacterized protein</fullName>
    </submittedName>
</protein>
<accession>A0A5N6RN13</accession>
<dbReference type="PANTHER" id="PTHR46737:SF2">
    <property type="entry name" value="OS02G0827600 PROTEIN"/>
    <property type="match status" value="1"/>
</dbReference>
<dbReference type="AlphaFoldDB" id="A0A5N6RN13"/>
<organism evidence="1 2">
    <name type="scientific">Carpinus fangiana</name>
    <dbReference type="NCBI Taxonomy" id="176857"/>
    <lineage>
        <taxon>Eukaryota</taxon>
        <taxon>Viridiplantae</taxon>
        <taxon>Streptophyta</taxon>
        <taxon>Embryophyta</taxon>
        <taxon>Tracheophyta</taxon>
        <taxon>Spermatophyta</taxon>
        <taxon>Magnoliopsida</taxon>
        <taxon>eudicotyledons</taxon>
        <taxon>Gunneridae</taxon>
        <taxon>Pentapetalae</taxon>
        <taxon>rosids</taxon>
        <taxon>fabids</taxon>
        <taxon>Fagales</taxon>
        <taxon>Betulaceae</taxon>
        <taxon>Carpinus</taxon>
    </lineage>
</organism>
<sequence>MRLLICATSLSDSESDKFLRENTATGTTSTGNTDEIVMTGTTARGRRLLKIREEKRKREHDRLHSYPPWAKLKKEFGRRVETLPNQKRVPSFPSNFNPLDSFIWLEFYGSPSDRDVEIVGSVLQSWYVMGRLGAFNSANLQLANSSMDYNPLYDAKKGFDVMPSSFHDISDVEFQDNWGRVWVDLGTCDYFAIDVLLNCLTVLSSDYLGIQQIVFGGRCMGDWEEGMTNPDFWIVFSSYAPVLTPDQASSSPWEGILDIRRHAVNMDWVLEPIKCHGSNAVRLLTLSSHSGEC</sequence>
<evidence type="ECO:0000313" key="2">
    <source>
        <dbReference type="Proteomes" id="UP000327013"/>
    </source>
</evidence>
<proteinExistence type="predicted"/>
<reference evidence="1 2" key="1">
    <citation type="submission" date="2019-06" db="EMBL/GenBank/DDBJ databases">
        <title>A chromosomal-level reference genome of Carpinus fangiana (Coryloideae, Betulaceae).</title>
        <authorList>
            <person name="Yang X."/>
            <person name="Wang Z."/>
            <person name="Zhang L."/>
            <person name="Hao G."/>
            <person name="Liu J."/>
            <person name="Yang Y."/>
        </authorList>
    </citation>
    <scope>NUCLEOTIDE SEQUENCE [LARGE SCALE GENOMIC DNA]</scope>
    <source>
        <strain evidence="1">Cfa_2016G</strain>
        <tissue evidence="1">Leaf</tissue>
    </source>
</reference>
<gene>
    <name evidence="1" type="ORF">FH972_018666</name>
</gene>
<dbReference type="InterPro" id="IPR021920">
    <property type="entry name" value="DUF3531"/>
</dbReference>
<dbReference type="Pfam" id="PF12049">
    <property type="entry name" value="DUF3531"/>
    <property type="match status" value="1"/>
</dbReference>
<name>A0A5N6RN13_9ROSI</name>
<dbReference type="PANTHER" id="PTHR46737">
    <property type="entry name" value="OS02G0827600 PROTEIN"/>
    <property type="match status" value="1"/>
</dbReference>
<dbReference type="Proteomes" id="UP000327013">
    <property type="component" value="Chromosome 7"/>
</dbReference>
<keyword evidence="2" id="KW-1185">Reference proteome</keyword>
<dbReference type="EMBL" id="CM017327">
    <property type="protein sequence ID" value="KAE8100811.1"/>
    <property type="molecule type" value="Genomic_DNA"/>
</dbReference>